<comment type="caution">
    <text evidence="2">The sequence shown here is derived from an EMBL/GenBank/DDBJ whole genome shotgun (WGS) entry which is preliminary data.</text>
</comment>
<evidence type="ECO:0000313" key="2">
    <source>
        <dbReference type="EMBL" id="CAH1779991.1"/>
    </source>
</evidence>
<feature type="region of interest" description="Disordered" evidence="1">
    <location>
        <begin position="1"/>
        <end position="37"/>
    </location>
</feature>
<dbReference type="EMBL" id="CAIIXF020000003">
    <property type="protein sequence ID" value="CAH1779991.1"/>
    <property type="molecule type" value="Genomic_DNA"/>
</dbReference>
<feature type="compositionally biased region" description="Acidic residues" evidence="1">
    <location>
        <begin position="1"/>
        <end position="13"/>
    </location>
</feature>
<protein>
    <submittedName>
        <fullName evidence="2">Uncharacterized protein</fullName>
    </submittedName>
</protein>
<keyword evidence="3" id="KW-1185">Reference proteome</keyword>
<name>A0A8J1URJ0_OWEFU</name>
<feature type="compositionally biased region" description="Basic and acidic residues" evidence="1">
    <location>
        <begin position="14"/>
        <end position="36"/>
    </location>
</feature>
<evidence type="ECO:0000313" key="3">
    <source>
        <dbReference type="Proteomes" id="UP000749559"/>
    </source>
</evidence>
<dbReference type="AlphaFoldDB" id="A0A8J1URJ0"/>
<feature type="non-terminal residue" evidence="2">
    <location>
        <position position="123"/>
    </location>
</feature>
<gene>
    <name evidence="2" type="ORF">OFUS_LOCUS6741</name>
</gene>
<reference evidence="2" key="1">
    <citation type="submission" date="2022-03" db="EMBL/GenBank/DDBJ databases">
        <authorList>
            <person name="Martin C."/>
        </authorList>
    </citation>
    <scope>NUCLEOTIDE SEQUENCE</scope>
</reference>
<evidence type="ECO:0000256" key="1">
    <source>
        <dbReference type="SAM" id="MobiDB-lite"/>
    </source>
</evidence>
<dbReference type="Proteomes" id="UP000749559">
    <property type="component" value="Unassembled WGS sequence"/>
</dbReference>
<accession>A0A8J1URJ0</accession>
<organism evidence="2 3">
    <name type="scientific">Owenia fusiformis</name>
    <name type="common">Polychaete worm</name>
    <dbReference type="NCBI Taxonomy" id="6347"/>
    <lineage>
        <taxon>Eukaryota</taxon>
        <taxon>Metazoa</taxon>
        <taxon>Spiralia</taxon>
        <taxon>Lophotrochozoa</taxon>
        <taxon>Annelida</taxon>
        <taxon>Polychaeta</taxon>
        <taxon>Sedentaria</taxon>
        <taxon>Canalipalpata</taxon>
        <taxon>Sabellida</taxon>
        <taxon>Oweniida</taxon>
        <taxon>Oweniidae</taxon>
        <taxon>Owenia</taxon>
    </lineage>
</organism>
<sequence length="123" mass="14154">DDLKEAEDDTVDELNERVEVSHGDSDDADSSKEVKKPRVMIRKHKNHPRHRGRGRAKILKHYCCRAGFIIAKKSKRTAVCRNRAKDFVMKFRKLAGMARRICFISFNKCCSKISPPRLPTTTV</sequence>
<proteinExistence type="predicted"/>
<feature type="non-terminal residue" evidence="2">
    <location>
        <position position="1"/>
    </location>
</feature>